<dbReference type="NCBIfam" id="TIGR00231">
    <property type="entry name" value="small_GTP"/>
    <property type="match status" value="1"/>
</dbReference>
<dbReference type="FunFam" id="3.40.50.300:FF:000019">
    <property type="entry name" value="Translation initiation factor IF-2"/>
    <property type="match status" value="1"/>
</dbReference>
<evidence type="ECO:0000256" key="3">
    <source>
        <dbReference type="ARBA" id="ARBA00020675"/>
    </source>
</evidence>
<dbReference type="InterPro" id="IPR053905">
    <property type="entry name" value="EF-G-like_DII"/>
</dbReference>
<proteinExistence type="inferred from homology"/>
<evidence type="ECO:0000256" key="9">
    <source>
        <dbReference type="HAMAP-Rule" id="MF_00100"/>
    </source>
</evidence>
<dbReference type="PANTHER" id="PTHR43381:SF5">
    <property type="entry name" value="TR-TYPE G DOMAIN-CONTAINING PROTEIN"/>
    <property type="match status" value="1"/>
</dbReference>
<feature type="binding site" evidence="9">
    <location>
        <begin position="478"/>
        <end position="481"/>
    </location>
    <ligand>
        <name>GTP</name>
        <dbReference type="ChEBI" id="CHEBI:37565"/>
    </ligand>
</feature>
<feature type="region of interest" description="G-domain" evidence="9">
    <location>
        <begin position="372"/>
        <end position="520"/>
    </location>
</feature>
<dbReference type="PROSITE" id="PS01176">
    <property type="entry name" value="IF2"/>
    <property type="match status" value="1"/>
</dbReference>
<name>A0A858Q9S7_9GAMM</name>
<dbReference type="CDD" id="cd03692">
    <property type="entry name" value="mtIF2_IVc"/>
    <property type="match status" value="1"/>
</dbReference>
<dbReference type="FunFam" id="2.40.30.10:FF:000007">
    <property type="entry name" value="Translation initiation factor IF-2"/>
    <property type="match status" value="1"/>
</dbReference>
<dbReference type="InterPro" id="IPR023115">
    <property type="entry name" value="TIF_IF2_dom3"/>
</dbReference>
<dbReference type="InterPro" id="IPR015760">
    <property type="entry name" value="TIF_IF2"/>
</dbReference>
<dbReference type="Pfam" id="PF04760">
    <property type="entry name" value="IF2_N"/>
    <property type="match status" value="2"/>
</dbReference>
<comment type="function">
    <text evidence="9 10">One of the essential components for the initiation of protein synthesis. Protects formylmethionyl-tRNA from spontaneous hydrolysis and promotes its binding to the 30S ribosomal subunits. Also involved in the hydrolysis of GTP during the formation of the 70S ribosomal complex.</text>
</comment>
<evidence type="ECO:0000256" key="4">
    <source>
        <dbReference type="ARBA" id="ARBA00022490"/>
    </source>
</evidence>
<feature type="domain" description="Tr-type G" evidence="13">
    <location>
        <begin position="369"/>
        <end position="538"/>
    </location>
</feature>
<dbReference type="Gene3D" id="3.40.50.300">
    <property type="entry name" value="P-loop containing nucleotide triphosphate hydrolases"/>
    <property type="match status" value="1"/>
</dbReference>
<evidence type="ECO:0000256" key="5">
    <source>
        <dbReference type="ARBA" id="ARBA00022540"/>
    </source>
</evidence>
<dbReference type="Pfam" id="PF03144">
    <property type="entry name" value="GTP_EFTU_D2"/>
    <property type="match status" value="1"/>
</dbReference>
<evidence type="ECO:0000256" key="12">
    <source>
        <dbReference type="SAM" id="MobiDB-lite"/>
    </source>
</evidence>
<evidence type="ECO:0000256" key="10">
    <source>
        <dbReference type="RuleBase" id="RU000644"/>
    </source>
</evidence>
<organism evidence="14 15">
    <name type="scientific">Methylococcus geothermalis</name>
    <dbReference type="NCBI Taxonomy" id="2681310"/>
    <lineage>
        <taxon>Bacteria</taxon>
        <taxon>Pseudomonadati</taxon>
        <taxon>Pseudomonadota</taxon>
        <taxon>Gammaproteobacteria</taxon>
        <taxon>Methylococcales</taxon>
        <taxon>Methylococcaceae</taxon>
        <taxon>Methylococcus</taxon>
    </lineage>
</organism>
<protein>
    <recommendedName>
        <fullName evidence="3 9">Translation initiation factor IF-2</fullName>
    </recommendedName>
</protein>
<feature type="compositionally biased region" description="Basic and acidic residues" evidence="12">
    <location>
        <begin position="213"/>
        <end position="254"/>
    </location>
</feature>
<dbReference type="InterPro" id="IPR009000">
    <property type="entry name" value="Transl_B-barrel_sf"/>
</dbReference>
<dbReference type="Gene3D" id="3.40.50.10050">
    <property type="entry name" value="Translation initiation factor IF- 2, domain 3"/>
    <property type="match status" value="1"/>
</dbReference>
<feature type="binding site" evidence="9">
    <location>
        <begin position="378"/>
        <end position="385"/>
    </location>
    <ligand>
        <name>GTP</name>
        <dbReference type="ChEBI" id="CHEBI:37565"/>
    </ligand>
</feature>
<feature type="compositionally biased region" description="Basic residues" evidence="12">
    <location>
        <begin position="255"/>
        <end position="264"/>
    </location>
</feature>
<dbReference type="AlphaFoldDB" id="A0A858Q9S7"/>
<comment type="similarity">
    <text evidence="2 9 10">Belongs to the TRAFAC class translation factor GTPase superfamily. Classic translation factor GTPase family. IF-2 subfamily.</text>
</comment>
<evidence type="ECO:0000259" key="13">
    <source>
        <dbReference type="PROSITE" id="PS51722"/>
    </source>
</evidence>
<dbReference type="Gene3D" id="3.30.56.50">
    <property type="entry name" value="Putative DNA-binding domain, N-terminal subdomain of bacterial translation initiation factor IF2"/>
    <property type="match status" value="1"/>
</dbReference>
<dbReference type="PANTHER" id="PTHR43381">
    <property type="entry name" value="TRANSLATION INITIATION FACTOR IF-2-RELATED"/>
    <property type="match status" value="1"/>
</dbReference>
<dbReference type="InterPro" id="IPR044145">
    <property type="entry name" value="IF2_II"/>
</dbReference>
<feature type="compositionally biased region" description="Basic and acidic residues" evidence="12">
    <location>
        <begin position="103"/>
        <end position="183"/>
    </location>
</feature>
<dbReference type="GO" id="GO:0005829">
    <property type="term" value="C:cytosol"/>
    <property type="evidence" value="ECO:0007669"/>
    <property type="project" value="TreeGrafter"/>
</dbReference>
<dbReference type="InterPro" id="IPR005225">
    <property type="entry name" value="Small_GTP-bd"/>
</dbReference>
<evidence type="ECO:0000313" key="14">
    <source>
        <dbReference type="EMBL" id="QJD30474.1"/>
    </source>
</evidence>
<dbReference type="CDD" id="cd03702">
    <property type="entry name" value="IF2_mtIF2_II"/>
    <property type="match status" value="1"/>
</dbReference>
<dbReference type="CDD" id="cd01887">
    <property type="entry name" value="IF2_eIF5B"/>
    <property type="match status" value="1"/>
</dbReference>
<keyword evidence="7 9" id="KW-0648">Protein biosynthesis</keyword>
<dbReference type="Pfam" id="PF08364">
    <property type="entry name" value="IF2_assoc"/>
    <property type="match status" value="1"/>
</dbReference>
<dbReference type="HAMAP" id="MF_00100_B">
    <property type="entry name" value="IF_2_B"/>
    <property type="match status" value="1"/>
</dbReference>
<dbReference type="SUPFAM" id="SSF52540">
    <property type="entry name" value="P-loop containing nucleoside triphosphate hydrolases"/>
    <property type="match status" value="1"/>
</dbReference>
<dbReference type="Proteomes" id="UP000503004">
    <property type="component" value="Chromosome"/>
</dbReference>
<dbReference type="InterPro" id="IPR000795">
    <property type="entry name" value="T_Tr_GTP-bd_dom"/>
</dbReference>
<sequence length="868" mass="94772">MSDVTVRQLAGIVGIPLDRLLHQLGDAGLHISDADDVLSDAEKMKLLNHLRQSHGKVQESVTEPKRVTLQRRSVTELKQGTVPGKGAKTISVEVRKKRTYVKRSELPETSERLSEAEQARRALEEQQQRELAEQEARRQQEELRRQQAAEEERRKREEAARAAEEQARLKKEESKPTAEREAPPSKPAPATPSAPRPAPEARPAAPRPVAAKPKGEAPRGHLAERETEARGEKRGAGLSRKDEYRELQGDDFRKGGGKKKKTRFGKPMVMPEQKHGFEKPTAPMVHEVAVPESITVSDLAQRMSVKGIEVIKTLMKMGIMATINQVLDQETAMLVVEEMGHKASAQKEDDLEAEIMANLAAEAEAPHLPRPPVVTIMGHVDHGKTSLLDYIRKSRVAAGEAGGITQHIGAYQVKTDHGSITFLDTPGHAAFTAMRARGAKVTDIVVLVVAADDGVMPQTKEAVEHSRAAGVPIVVAMNKMDKADADPDRVKQELVGLNVVPEEWGGDVQFVPVSAKTGTGIDALLDAILVQAEVLELKAPTDIPASGVVLESKLEKGRGPVADILVQRGTLRKGDFLLCGKEIGRVRAMFNENGKPLKEAGPSAPIEVLGLSGAPDAGDEFIVVADERKAREIAMHREEKLRTTKLAAQQAAKLEDVFSLMGGEETIDLNLVIKADVQGSLEALRSSLTELSTDKVKVKVIGGGVGGISETDANLALASNAILIGFNVRADGSARKLIEERGIDLHYYSVIYNAIDDIKKSISGMLEPEFREQIVGIAQVREVFRSTKFGTVAGCLVIEGHVRRNLPIRVLRDNVVIFEGQLESLRRFKDDVNEVKSGMECGIAVKNYNDVREGDQIEVFEKIQVIPH</sequence>
<evidence type="ECO:0000256" key="2">
    <source>
        <dbReference type="ARBA" id="ARBA00007733"/>
    </source>
</evidence>
<accession>A0A858Q9S7</accession>
<keyword evidence="6 9" id="KW-0547">Nucleotide-binding</keyword>
<dbReference type="RefSeq" id="WP_169603751.1">
    <property type="nucleotide sequence ID" value="NZ_CP046565.1"/>
</dbReference>
<dbReference type="Pfam" id="PF11987">
    <property type="entry name" value="IF-2"/>
    <property type="match status" value="1"/>
</dbReference>
<dbReference type="Pfam" id="PF22042">
    <property type="entry name" value="EF-G_D2"/>
    <property type="match status" value="1"/>
</dbReference>
<dbReference type="PROSITE" id="PS51722">
    <property type="entry name" value="G_TR_2"/>
    <property type="match status" value="1"/>
</dbReference>
<evidence type="ECO:0000313" key="15">
    <source>
        <dbReference type="Proteomes" id="UP000503004"/>
    </source>
</evidence>
<gene>
    <name evidence="9 14" type="primary">infB</name>
    <name evidence="14" type="ORF">GNH96_11130</name>
</gene>
<dbReference type="InterPro" id="IPR006847">
    <property type="entry name" value="IF2_N"/>
</dbReference>
<dbReference type="InterPro" id="IPR036925">
    <property type="entry name" value="TIF_IF2_dom3_sf"/>
</dbReference>
<evidence type="ECO:0000256" key="11">
    <source>
        <dbReference type="RuleBase" id="RU000645"/>
    </source>
</evidence>
<dbReference type="GO" id="GO:0005525">
    <property type="term" value="F:GTP binding"/>
    <property type="evidence" value="ECO:0007669"/>
    <property type="project" value="UniProtKB-KW"/>
</dbReference>
<dbReference type="InterPro" id="IPR027417">
    <property type="entry name" value="P-loop_NTPase"/>
</dbReference>
<dbReference type="SUPFAM" id="SSF46955">
    <property type="entry name" value="Putative DNA-binding domain"/>
    <property type="match status" value="1"/>
</dbReference>
<dbReference type="InterPro" id="IPR000178">
    <property type="entry name" value="TF_IF2_bacterial-like"/>
</dbReference>
<reference evidence="15" key="1">
    <citation type="submission" date="2019-12" db="EMBL/GenBank/DDBJ databases">
        <authorList>
            <person name="Awala S.I."/>
            <person name="Rhee S.K."/>
        </authorList>
    </citation>
    <scope>NUCLEOTIDE SEQUENCE [LARGE SCALE GENOMIC DNA]</scope>
    <source>
        <strain evidence="15">IM1</strain>
    </source>
</reference>
<dbReference type="FunFam" id="2.40.30.10:FF:000008">
    <property type="entry name" value="Translation initiation factor IF-2"/>
    <property type="match status" value="1"/>
</dbReference>
<dbReference type="InterPro" id="IPR009061">
    <property type="entry name" value="DNA-bd_dom_put_sf"/>
</dbReference>
<dbReference type="KEGG" id="metu:GNH96_11130"/>
<feature type="compositionally biased region" description="Pro residues" evidence="12">
    <location>
        <begin position="184"/>
        <end position="200"/>
    </location>
</feature>
<evidence type="ECO:0000256" key="6">
    <source>
        <dbReference type="ARBA" id="ARBA00022741"/>
    </source>
</evidence>
<keyword evidence="15" id="KW-1185">Reference proteome</keyword>
<dbReference type="SUPFAM" id="SSF52156">
    <property type="entry name" value="Initiation factor IF2/eIF5b, domain 3"/>
    <property type="match status" value="1"/>
</dbReference>
<dbReference type="GO" id="GO:0003924">
    <property type="term" value="F:GTPase activity"/>
    <property type="evidence" value="ECO:0007669"/>
    <property type="project" value="UniProtKB-UniRule"/>
</dbReference>
<keyword evidence="8 9" id="KW-0342">GTP-binding</keyword>
<dbReference type="InterPro" id="IPR013575">
    <property type="entry name" value="IF2_assoc_dom_bac"/>
</dbReference>
<dbReference type="InterPro" id="IPR004161">
    <property type="entry name" value="EFTu-like_2"/>
</dbReference>
<dbReference type="Pfam" id="PF00009">
    <property type="entry name" value="GTP_EFTU"/>
    <property type="match status" value="1"/>
</dbReference>
<dbReference type="EMBL" id="CP046565">
    <property type="protein sequence ID" value="QJD30474.1"/>
    <property type="molecule type" value="Genomic_DNA"/>
</dbReference>
<dbReference type="SUPFAM" id="SSF50447">
    <property type="entry name" value="Translation proteins"/>
    <property type="match status" value="2"/>
</dbReference>
<evidence type="ECO:0000256" key="7">
    <source>
        <dbReference type="ARBA" id="ARBA00022917"/>
    </source>
</evidence>
<evidence type="ECO:0000256" key="1">
    <source>
        <dbReference type="ARBA" id="ARBA00004496"/>
    </source>
</evidence>
<feature type="binding site" evidence="9">
    <location>
        <begin position="424"/>
        <end position="428"/>
    </location>
    <ligand>
        <name>GTP</name>
        <dbReference type="ChEBI" id="CHEBI:37565"/>
    </ligand>
</feature>
<comment type="subcellular location">
    <subcellularLocation>
        <location evidence="1 9 11">Cytoplasm</location>
    </subcellularLocation>
</comment>
<keyword evidence="4 9" id="KW-0963">Cytoplasm</keyword>
<keyword evidence="5 9" id="KW-0396">Initiation factor</keyword>
<feature type="compositionally biased region" description="Low complexity" evidence="12">
    <location>
        <begin position="201"/>
        <end position="212"/>
    </location>
</feature>
<dbReference type="NCBIfam" id="TIGR00487">
    <property type="entry name" value="IF-2"/>
    <property type="match status" value="1"/>
</dbReference>
<feature type="region of interest" description="Disordered" evidence="12">
    <location>
        <begin position="103"/>
        <end position="264"/>
    </location>
</feature>
<dbReference type="Gene3D" id="2.40.30.10">
    <property type="entry name" value="Translation factors"/>
    <property type="match status" value="2"/>
</dbReference>
<evidence type="ECO:0000256" key="8">
    <source>
        <dbReference type="ARBA" id="ARBA00023134"/>
    </source>
</evidence>
<dbReference type="GO" id="GO:0003743">
    <property type="term" value="F:translation initiation factor activity"/>
    <property type="evidence" value="ECO:0007669"/>
    <property type="project" value="UniProtKB-UniRule"/>
</dbReference>
<dbReference type="FunFam" id="3.40.50.10050:FF:000001">
    <property type="entry name" value="Translation initiation factor IF-2"/>
    <property type="match status" value="1"/>
</dbReference>